<dbReference type="GeneID" id="37041925"/>
<dbReference type="AlphaFoldDB" id="A0A316YMY0"/>
<evidence type="ECO:0000313" key="2">
    <source>
        <dbReference type="EMBL" id="PWN90512.1"/>
    </source>
</evidence>
<feature type="region of interest" description="Disordered" evidence="1">
    <location>
        <begin position="95"/>
        <end position="155"/>
    </location>
</feature>
<evidence type="ECO:0000313" key="3">
    <source>
        <dbReference type="Proteomes" id="UP000245768"/>
    </source>
</evidence>
<feature type="region of interest" description="Disordered" evidence="1">
    <location>
        <begin position="328"/>
        <end position="386"/>
    </location>
</feature>
<keyword evidence="3" id="KW-1185">Reference proteome</keyword>
<gene>
    <name evidence="2" type="ORF">FA10DRAFT_260333</name>
</gene>
<proteinExistence type="predicted"/>
<dbReference type="EMBL" id="KZ819636">
    <property type="protein sequence ID" value="PWN90512.1"/>
    <property type="molecule type" value="Genomic_DNA"/>
</dbReference>
<protein>
    <submittedName>
        <fullName evidence="2">Uncharacterized protein</fullName>
    </submittedName>
</protein>
<dbReference type="RefSeq" id="XP_025377710.1">
    <property type="nucleotide sequence ID" value="XM_025520009.1"/>
</dbReference>
<feature type="compositionally biased region" description="Low complexity" evidence="1">
    <location>
        <begin position="106"/>
        <end position="120"/>
    </location>
</feature>
<dbReference type="Proteomes" id="UP000245768">
    <property type="component" value="Unassembled WGS sequence"/>
</dbReference>
<feature type="compositionally biased region" description="Basic and acidic residues" evidence="1">
    <location>
        <begin position="134"/>
        <end position="155"/>
    </location>
</feature>
<reference evidence="2 3" key="1">
    <citation type="journal article" date="2018" name="Mol. Biol. Evol.">
        <title>Broad Genomic Sampling Reveals a Smut Pathogenic Ancestry of the Fungal Clade Ustilaginomycotina.</title>
        <authorList>
            <person name="Kijpornyongpan T."/>
            <person name="Mondo S.J."/>
            <person name="Barry K."/>
            <person name="Sandor L."/>
            <person name="Lee J."/>
            <person name="Lipzen A."/>
            <person name="Pangilinan J."/>
            <person name="LaButti K."/>
            <person name="Hainaut M."/>
            <person name="Henrissat B."/>
            <person name="Grigoriev I.V."/>
            <person name="Spatafora J.W."/>
            <person name="Aime M.C."/>
        </authorList>
    </citation>
    <scope>NUCLEOTIDE SEQUENCE [LARGE SCALE GENOMIC DNA]</scope>
    <source>
        <strain evidence="2 3">MCA 4198</strain>
    </source>
</reference>
<name>A0A316YMY0_9BASI</name>
<evidence type="ECO:0000256" key="1">
    <source>
        <dbReference type="SAM" id="MobiDB-lite"/>
    </source>
</evidence>
<organism evidence="2 3">
    <name type="scientific">Acaromyces ingoldii</name>
    <dbReference type="NCBI Taxonomy" id="215250"/>
    <lineage>
        <taxon>Eukaryota</taxon>
        <taxon>Fungi</taxon>
        <taxon>Dikarya</taxon>
        <taxon>Basidiomycota</taxon>
        <taxon>Ustilaginomycotina</taxon>
        <taxon>Exobasidiomycetes</taxon>
        <taxon>Exobasidiales</taxon>
        <taxon>Cryptobasidiaceae</taxon>
        <taxon>Acaromyces</taxon>
    </lineage>
</organism>
<sequence length="410" mass="47112">MAKNLVDKAFEEYIEQIIQPENLQKRYETELQLRGKYEMVEVTSLKEFEQKTRMKLHTKDRHKICCDVLQVIRPVCEGWKAMDTIRKEIEEKAKEKKQAGKKAMVEAESTESSFSEAPETSKGKKRKRPSPSDPEGKHSDTANKDEKKKKEEAGRPYRKSILLMAEEYVRRAEAKGKQEQLNRVFLLANRFDPIFAKRLHKCDMRPISEMALPDPDNKIACQEPAECRSISAKGNGQGKCRKAILTSWKLAEKESYKKLRQDMRDGIYTHNPFDYMVPEKYLQYETMGQEKDNGKKFLKEERGWDYNKPPPKEKDPNSLLSHFEEEYERLKQRTPSSSTPNADGPGTSALQPTLPSLLLTDPPYFGPDTLSPKIEERPSYAAAAPTEILPRPRTMVIASKPTDSMIFASS</sequence>
<feature type="compositionally biased region" description="Low complexity" evidence="1">
    <location>
        <begin position="350"/>
        <end position="363"/>
    </location>
</feature>
<accession>A0A316YMY0</accession>
<dbReference type="InParanoid" id="A0A316YMY0"/>